<evidence type="ECO:0000313" key="3">
    <source>
        <dbReference type="EMBL" id="SPD47597.1"/>
    </source>
</evidence>
<evidence type="ECO:0000256" key="1">
    <source>
        <dbReference type="SAM" id="MobiDB-lite"/>
    </source>
</evidence>
<evidence type="ECO:0000313" key="2">
    <source>
        <dbReference type="EMBL" id="SOZ35634.1"/>
    </source>
</evidence>
<name>A0A375HBG5_9BURK</name>
<proteinExistence type="predicted"/>
<feature type="region of interest" description="Disordered" evidence="1">
    <location>
        <begin position="168"/>
        <end position="246"/>
    </location>
</feature>
<accession>A0A375HBG5</accession>
<dbReference type="Proteomes" id="UP000256710">
    <property type="component" value="Unassembled WGS sequence"/>
</dbReference>
<feature type="compositionally biased region" description="Low complexity" evidence="1">
    <location>
        <begin position="190"/>
        <end position="199"/>
    </location>
</feature>
<sequence>MANVHDYGRVHRGHRVPVRDPPGGVDLRQRAPARGLSLLPAHHRDRTAVLGRGLCRDLRRRPRHHGSGQQGRARGQVRQRRPEHRTAARAAGQSVPGHCHALSPLLHPQGHLRQEFGRLYRDAGRLRHARRAGRGADAGADRQVALGAGDHVRQPLLEGPAGLVPLHAAADGADRRARPGPDEDRRRAARSAGSGLRLLRAARRRQADPAEGRDVLPVRPRSAVPGLPGRRGHACATRRRGAGAPRGTAAACAGQELLEWNLSVCHARRHRVAVQPPHAAALRAACAAARTGAPDDLPFSRPPGPVHARSRRGRRA</sequence>
<dbReference type="AlphaFoldDB" id="A0A375HBG5"/>
<evidence type="ECO:0000313" key="4">
    <source>
        <dbReference type="Proteomes" id="UP000255168"/>
    </source>
</evidence>
<keyword evidence="5" id="KW-1185">Reference proteome</keyword>
<organism evidence="3 4">
    <name type="scientific">Cupriavidus neocaledonicus</name>
    <dbReference type="NCBI Taxonomy" id="1040979"/>
    <lineage>
        <taxon>Bacteria</taxon>
        <taxon>Pseudomonadati</taxon>
        <taxon>Pseudomonadota</taxon>
        <taxon>Betaproteobacteria</taxon>
        <taxon>Burkholderiales</taxon>
        <taxon>Burkholderiaceae</taxon>
        <taxon>Cupriavidus</taxon>
    </lineage>
</organism>
<protein>
    <submittedName>
        <fullName evidence="3">Uncharacterized protein</fullName>
    </submittedName>
</protein>
<feature type="region of interest" description="Disordered" evidence="1">
    <location>
        <begin position="53"/>
        <end position="97"/>
    </location>
</feature>
<reference evidence="4 5" key="1">
    <citation type="submission" date="2018-01" db="EMBL/GenBank/DDBJ databases">
        <authorList>
            <person name="Clerissi C."/>
        </authorList>
    </citation>
    <scope>NUCLEOTIDE SEQUENCE [LARGE SCALE GENOMIC DNA]</scope>
    <source>
        <strain evidence="2">Cupriavidus taiwanensis STM 6082</strain>
        <strain evidence="3">Cupriavidus taiwanensis STM 6160</strain>
    </source>
</reference>
<dbReference type="EMBL" id="LT984806">
    <property type="protein sequence ID" value="SPD47597.1"/>
    <property type="molecule type" value="Genomic_DNA"/>
</dbReference>
<feature type="compositionally biased region" description="Basic and acidic residues" evidence="1">
    <location>
        <begin position="205"/>
        <end position="216"/>
    </location>
</feature>
<evidence type="ECO:0000313" key="5">
    <source>
        <dbReference type="Proteomes" id="UP000256710"/>
    </source>
</evidence>
<feature type="compositionally biased region" description="Basic and acidic residues" evidence="1">
    <location>
        <begin position="172"/>
        <end position="186"/>
    </location>
</feature>
<feature type="region of interest" description="Disordered" evidence="1">
    <location>
        <begin position="292"/>
        <end position="316"/>
    </location>
</feature>
<feature type="compositionally biased region" description="Basic residues" evidence="1">
    <location>
        <begin position="230"/>
        <end position="241"/>
    </location>
</feature>
<gene>
    <name evidence="2" type="ORF">CBM2605_A200014</name>
    <name evidence="3" type="ORF">CBM2607_12537</name>
</gene>
<dbReference type="Proteomes" id="UP000255168">
    <property type="component" value="Chromosome I"/>
</dbReference>
<feature type="region of interest" description="Disordered" evidence="1">
    <location>
        <begin position="1"/>
        <end position="30"/>
    </location>
</feature>
<dbReference type="EMBL" id="OFTC01000013">
    <property type="protein sequence ID" value="SOZ35634.1"/>
    <property type="molecule type" value="Genomic_DNA"/>
</dbReference>